<evidence type="ECO:0000313" key="3">
    <source>
        <dbReference type="Proteomes" id="UP001489004"/>
    </source>
</evidence>
<proteinExistence type="predicted"/>
<dbReference type="Proteomes" id="UP001489004">
    <property type="component" value="Unassembled WGS sequence"/>
</dbReference>
<gene>
    <name evidence="2" type="ORF">WJX72_011461</name>
</gene>
<evidence type="ECO:0000313" key="2">
    <source>
        <dbReference type="EMBL" id="KAK9820545.1"/>
    </source>
</evidence>
<reference evidence="2 3" key="1">
    <citation type="journal article" date="2024" name="Nat. Commun.">
        <title>Phylogenomics reveals the evolutionary origins of lichenization in chlorophyte algae.</title>
        <authorList>
            <person name="Puginier C."/>
            <person name="Libourel C."/>
            <person name="Otte J."/>
            <person name="Skaloud P."/>
            <person name="Haon M."/>
            <person name="Grisel S."/>
            <person name="Petersen M."/>
            <person name="Berrin J.G."/>
            <person name="Delaux P.M."/>
            <person name="Dal Grande F."/>
            <person name="Keller J."/>
        </authorList>
    </citation>
    <scope>NUCLEOTIDE SEQUENCE [LARGE SCALE GENOMIC DNA]</scope>
    <source>
        <strain evidence="2 3">SAG 2043</strain>
    </source>
</reference>
<protein>
    <submittedName>
        <fullName evidence="2">Uncharacterized protein</fullName>
    </submittedName>
</protein>
<comment type="caution">
    <text evidence="2">The sequence shown here is derived from an EMBL/GenBank/DDBJ whole genome shotgun (WGS) entry which is preliminary data.</text>
</comment>
<accession>A0AAW1QGI6</accession>
<feature type="compositionally biased region" description="Polar residues" evidence="1">
    <location>
        <begin position="24"/>
        <end position="39"/>
    </location>
</feature>
<sequence length="110" mass="12341">MLHLFLAEAQVRLARSQMMQPQYSYARSGQHSMDTNEWPPSNGDAGLQRKASKALPGIARLRESEAAEQQMITNPMFAAHAAQDDERVVPAQIQHILDQSRQRRAAMMAP</sequence>
<feature type="region of interest" description="Disordered" evidence="1">
    <location>
        <begin position="24"/>
        <end position="49"/>
    </location>
</feature>
<dbReference type="EMBL" id="JALJOR010000003">
    <property type="protein sequence ID" value="KAK9820545.1"/>
    <property type="molecule type" value="Genomic_DNA"/>
</dbReference>
<evidence type="ECO:0000256" key="1">
    <source>
        <dbReference type="SAM" id="MobiDB-lite"/>
    </source>
</evidence>
<name>A0AAW1QGI6_9CHLO</name>
<dbReference type="AlphaFoldDB" id="A0AAW1QGI6"/>
<keyword evidence="3" id="KW-1185">Reference proteome</keyword>
<organism evidence="2 3">
    <name type="scientific">[Myrmecia] bisecta</name>
    <dbReference type="NCBI Taxonomy" id="41462"/>
    <lineage>
        <taxon>Eukaryota</taxon>
        <taxon>Viridiplantae</taxon>
        <taxon>Chlorophyta</taxon>
        <taxon>core chlorophytes</taxon>
        <taxon>Trebouxiophyceae</taxon>
        <taxon>Trebouxiales</taxon>
        <taxon>Trebouxiaceae</taxon>
        <taxon>Myrmecia</taxon>
    </lineage>
</organism>